<evidence type="ECO:0000256" key="11">
    <source>
        <dbReference type="NCBIfam" id="TIGR00665"/>
    </source>
</evidence>
<evidence type="ECO:0000256" key="12">
    <source>
        <dbReference type="RuleBase" id="RU362085"/>
    </source>
</evidence>
<gene>
    <name evidence="14" type="ORF">CHK_0470</name>
</gene>
<dbReference type="CDD" id="cd00984">
    <property type="entry name" value="DnaB_C"/>
    <property type="match status" value="1"/>
</dbReference>
<dbReference type="EC" id="5.6.2.3" evidence="11 12"/>
<evidence type="ECO:0000256" key="2">
    <source>
        <dbReference type="ARBA" id="ARBA00022515"/>
    </source>
</evidence>
<dbReference type="GO" id="GO:0005829">
    <property type="term" value="C:cytosol"/>
    <property type="evidence" value="ECO:0007669"/>
    <property type="project" value="TreeGrafter"/>
</dbReference>
<name>A0A0M2NNS0_9FIRM</name>
<dbReference type="GO" id="GO:0003677">
    <property type="term" value="F:DNA binding"/>
    <property type="evidence" value="ECO:0007669"/>
    <property type="project" value="UniProtKB-UniRule"/>
</dbReference>
<organism evidence="14 15">
    <name type="scientific">Christensenella hongkongensis</name>
    <dbReference type="NCBI Taxonomy" id="270498"/>
    <lineage>
        <taxon>Bacteria</taxon>
        <taxon>Bacillati</taxon>
        <taxon>Bacillota</taxon>
        <taxon>Clostridia</taxon>
        <taxon>Christensenellales</taxon>
        <taxon>Christensenellaceae</taxon>
        <taxon>Christensenella</taxon>
    </lineage>
</organism>
<dbReference type="Pfam" id="PF03796">
    <property type="entry name" value="DnaB_C"/>
    <property type="match status" value="1"/>
</dbReference>
<keyword evidence="9" id="KW-0413">Isomerase</keyword>
<keyword evidence="15" id="KW-1185">Reference proteome</keyword>
<keyword evidence="4 12" id="KW-0547">Nucleotide-binding</keyword>
<dbReference type="Pfam" id="PF00772">
    <property type="entry name" value="DnaB"/>
    <property type="match status" value="1"/>
</dbReference>
<dbReference type="InterPro" id="IPR027417">
    <property type="entry name" value="P-loop_NTPase"/>
</dbReference>
<dbReference type="Proteomes" id="UP000034076">
    <property type="component" value="Unassembled WGS sequence"/>
</dbReference>
<comment type="catalytic activity">
    <reaction evidence="10 12">
        <text>ATP + H2O = ADP + phosphate + H(+)</text>
        <dbReference type="Rhea" id="RHEA:13065"/>
        <dbReference type="ChEBI" id="CHEBI:15377"/>
        <dbReference type="ChEBI" id="CHEBI:15378"/>
        <dbReference type="ChEBI" id="CHEBI:30616"/>
        <dbReference type="ChEBI" id="CHEBI:43474"/>
        <dbReference type="ChEBI" id="CHEBI:456216"/>
        <dbReference type="EC" id="5.6.2.3"/>
    </reaction>
</comment>
<evidence type="ECO:0000256" key="6">
    <source>
        <dbReference type="ARBA" id="ARBA00022806"/>
    </source>
</evidence>
<dbReference type="PANTHER" id="PTHR30153">
    <property type="entry name" value="REPLICATIVE DNA HELICASE DNAB"/>
    <property type="match status" value="1"/>
</dbReference>
<reference evidence="14 15" key="1">
    <citation type="submission" date="2015-04" db="EMBL/GenBank/DDBJ databases">
        <title>Draft genome sequence of bacteremic isolate Catabacter hongkongensis type strain HKU16T.</title>
        <authorList>
            <person name="Lau S.K."/>
            <person name="Teng J.L."/>
            <person name="Huang Y."/>
            <person name="Curreem S.O."/>
            <person name="Tsui S.K."/>
            <person name="Woo P.C."/>
        </authorList>
    </citation>
    <scope>NUCLEOTIDE SEQUENCE [LARGE SCALE GENOMIC DNA]</scope>
    <source>
        <strain evidence="14 15">HKU16</strain>
    </source>
</reference>
<dbReference type="GO" id="GO:0016887">
    <property type="term" value="F:ATP hydrolysis activity"/>
    <property type="evidence" value="ECO:0007669"/>
    <property type="project" value="RHEA"/>
</dbReference>
<proteinExistence type="inferred from homology"/>
<dbReference type="EMBL" id="LAYJ01000045">
    <property type="protein sequence ID" value="KKI52042.1"/>
    <property type="molecule type" value="Genomic_DNA"/>
</dbReference>
<comment type="function">
    <text evidence="12">The main replicative DNA helicase, it participates in initiation and elongation during chromosome replication. Travels ahead of the DNA replisome, separating dsDNA into templates for DNA synthesis. A processive ATP-dependent 5'-3' DNA helicase it has DNA-dependent ATPase activity.</text>
</comment>
<dbReference type="Gene3D" id="1.10.860.10">
    <property type="entry name" value="DNAb Helicase, Chain A"/>
    <property type="match status" value="1"/>
</dbReference>
<keyword evidence="6 12" id="KW-0347">Helicase</keyword>
<sequence length="460" mass="50870">MAEQNSVRLPAGRIPPNNLEAEQSILGSMLLSEKCVFEAMESLHEDDFYQQQHRSIFGAMDELVREGVSVDMVTVSQKLEQAGKMPMGGMEYLSNLTMAVPSVANIRHYIHIVKERASLRKLIDVCMKISDDCYRGEQDARVIANTAATAILSLALQDDKSTMQHLSTALQQSYVIISEAMKNKDGLMGLPAGFPLMDKMLSGLQGGQLIVVAGRPGMGKTSFAMNMVEHIGLTQKAVCLVFSLEMAADQLATRMLCSQARVDSQDARTGKIGAAEINKFAEAIKELSGTEIYIDDSASITPTEMLAKAQSLKKSKGLGLIAIDYLQLMQGSGRVESRQQEVAQITRSLKIMAKDLNVPILLLSQLSRASEKRDKKSRYPMLSDLRESGAIEQDADVVIFLHREDYYPEDKTPENIGKARVIIAKQRSGPTGAISMQWQGEYTKYMEVDYVHDDEEAPEY</sequence>
<dbReference type="InterPro" id="IPR016136">
    <property type="entry name" value="DNA_helicase_N/primase_C"/>
</dbReference>
<evidence type="ECO:0000256" key="5">
    <source>
        <dbReference type="ARBA" id="ARBA00022801"/>
    </source>
</evidence>
<evidence type="ECO:0000256" key="1">
    <source>
        <dbReference type="ARBA" id="ARBA00008428"/>
    </source>
</evidence>
<protein>
    <recommendedName>
        <fullName evidence="11 12">Replicative DNA helicase</fullName>
        <ecNumber evidence="11 12">5.6.2.3</ecNumber>
    </recommendedName>
</protein>
<keyword evidence="8 12" id="KW-0238">DNA-binding</keyword>
<dbReference type="GO" id="GO:1990077">
    <property type="term" value="C:primosome complex"/>
    <property type="evidence" value="ECO:0007669"/>
    <property type="project" value="UniProtKB-UniRule"/>
</dbReference>
<dbReference type="OrthoDB" id="9773982at2"/>
<evidence type="ECO:0000256" key="7">
    <source>
        <dbReference type="ARBA" id="ARBA00022840"/>
    </source>
</evidence>
<dbReference type="NCBIfam" id="TIGR00665">
    <property type="entry name" value="DnaB"/>
    <property type="match status" value="1"/>
</dbReference>
<dbReference type="PATRIC" id="fig|270498.16.peg.574"/>
<dbReference type="SUPFAM" id="SSF48024">
    <property type="entry name" value="N-terminal domain of DnaB helicase"/>
    <property type="match status" value="1"/>
</dbReference>
<evidence type="ECO:0000313" key="14">
    <source>
        <dbReference type="EMBL" id="KKI52042.1"/>
    </source>
</evidence>
<evidence type="ECO:0000256" key="4">
    <source>
        <dbReference type="ARBA" id="ARBA00022741"/>
    </source>
</evidence>
<dbReference type="SUPFAM" id="SSF52540">
    <property type="entry name" value="P-loop containing nucleoside triphosphate hydrolases"/>
    <property type="match status" value="1"/>
</dbReference>
<dbReference type="InterPro" id="IPR007694">
    <property type="entry name" value="DNA_helicase_DnaB-like_C"/>
</dbReference>
<evidence type="ECO:0000256" key="10">
    <source>
        <dbReference type="ARBA" id="ARBA00048954"/>
    </source>
</evidence>
<dbReference type="PROSITE" id="PS51199">
    <property type="entry name" value="SF4_HELICASE"/>
    <property type="match status" value="1"/>
</dbReference>
<dbReference type="InterPro" id="IPR007692">
    <property type="entry name" value="DNA_helicase_DnaB"/>
</dbReference>
<dbReference type="InterPro" id="IPR036185">
    <property type="entry name" value="DNA_heli_DnaB-like_N_sf"/>
</dbReference>
<evidence type="ECO:0000256" key="8">
    <source>
        <dbReference type="ARBA" id="ARBA00023125"/>
    </source>
</evidence>
<comment type="caution">
    <text evidence="14">The sequence shown here is derived from an EMBL/GenBank/DDBJ whole genome shotgun (WGS) entry which is preliminary data.</text>
</comment>
<keyword evidence="7 12" id="KW-0067">ATP-binding</keyword>
<dbReference type="InterPro" id="IPR007693">
    <property type="entry name" value="DNA_helicase_DnaB-like_N"/>
</dbReference>
<evidence type="ECO:0000256" key="3">
    <source>
        <dbReference type="ARBA" id="ARBA00022705"/>
    </source>
</evidence>
<dbReference type="GO" id="GO:0005524">
    <property type="term" value="F:ATP binding"/>
    <property type="evidence" value="ECO:0007669"/>
    <property type="project" value="UniProtKB-UniRule"/>
</dbReference>
<comment type="similarity">
    <text evidence="1 12">Belongs to the helicase family. DnaB subfamily.</text>
</comment>
<dbReference type="GO" id="GO:0006269">
    <property type="term" value="P:DNA replication, synthesis of primer"/>
    <property type="evidence" value="ECO:0007669"/>
    <property type="project" value="UniProtKB-UniRule"/>
</dbReference>
<dbReference type="STRING" id="270498.CHK_0470"/>
<keyword evidence="3 12" id="KW-0235">DNA replication</keyword>
<evidence type="ECO:0000259" key="13">
    <source>
        <dbReference type="PROSITE" id="PS51199"/>
    </source>
</evidence>
<dbReference type="Gene3D" id="3.40.50.300">
    <property type="entry name" value="P-loop containing nucleotide triphosphate hydrolases"/>
    <property type="match status" value="1"/>
</dbReference>
<evidence type="ECO:0000313" key="15">
    <source>
        <dbReference type="Proteomes" id="UP000034076"/>
    </source>
</evidence>
<keyword evidence="2 12" id="KW-0639">Primosome</keyword>
<keyword evidence="5 12" id="KW-0378">Hydrolase</keyword>
<dbReference type="PANTHER" id="PTHR30153:SF2">
    <property type="entry name" value="REPLICATIVE DNA HELICASE"/>
    <property type="match status" value="1"/>
</dbReference>
<accession>A0A0M2NNS0</accession>
<feature type="domain" description="SF4 helicase" evidence="13">
    <location>
        <begin position="183"/>
        <end position="452"/>
    </location>
</feature>
<dbReference type="RefSeq" id="WP_046442417.1">
    <property type="nucleotide sequence ID" value="NZ_JAXDTA010000234.1"/>
</dbReference>
<evidence type="ECO:0000256" key="9">
    <source>
        <dbReference type="ARBA" id="ARBA00023235"/>
    </source>
</evidence>
<dbReference type="GO" id="GO:0043139">
    <property type="term" value="F:5'-3' DNA helicase activity"/>
    <property type="evidence" value="ECO:0007669"/>
    <property type="project" value="UniProtKB-EC"/>
</dbReference>
<dbReference type="AlphaFoldDB" id="A0A0M2NNS0"/>